<protein>
    <submittedName>
        <fullName evidence="3">Extracellular solute-binding protein</fullName>
    </submittedName>
</protein>
<dbReference type="PANTHER" id="PTHR43649">
    <property type="entry name" value="ARABINOSE-BINDING PROTEIN-RELATED"/>
    <property type="match status" value="1"/>
</dbReference>
<keyword evidence="4" id="KW-1185">Reference proteome</keyword>
<organism evidence="3 4">
    <name type="scientific">Paenibacillus pinisoli</name>
    <dbReference type="NCBI Taxonomy" id="1276110"/>
    <lineage>
        <taxon>Bacteria</taxon>
        <taxon>Bacillati</taxon>
        <taxon>Bacillota</taxon>
        <taxon>Bacilli</taxon>
        <taxon>Bacillales</taxon>
        <taxon>Paenibacillaceae</taxon>
        <taxon>Paenibacillus</taxon>
    </lineage>
</organism>
<sequence>MKNIMRGATLLMLCFVLILSACGKGGNGSGSEPGGSANPGNQQDGKVEEITVAFPLVSTSQQDLQLVEDEINKISEEKIKVRVKFLPINAGEWAQRMNLIFSGGETLDLTFVSGLMYSNMVAKGQLIELDELLDAHGEGIKQAFDEKYLNATKINGKIYSVPTVRDLAGSYGLTMRKDMVDKYNIDIDAIQTLDDVENLFKTIKANEPHVVPLVPGGVGQSFRENHVFVDPLGDFMGVLPDYDNDLKIVNMYEMPEYKAFIDRIRKWYLEGYILPDAATNKTTTFELIKSGKAFSYMALQKPGFAAQESKASGTQMVTKELLAPVATTSNVTNALWGIPVNSKHQEKAMQFLNLMYSDADIVNLFDWGIEGKHYVKEKGEADHIISYPAGQDATTIGYNMLGWMFGNQFLSYVMKTDDPDIWKKTAEFNSTSRPSKALGFVFDASAVKTEVAAVSNVVTQYKLPLETGSVDPDKLLPEFIAKLKSAGMDKIIAEKQKQLDEWAKNNSVQ</sequence>
<dbReference type="OrthoDB" id="7936627at2"/>
<feature type="domain" description="DUF3502" evidence="2">
    <location>
        <begin position="437"/>
        <end position="504"/>
    </location>
</feature>
<feature type="signal peptide" evidence="1">
    <location>
        <begin position="1"/>
        <end position="23"/>
    </location>
</feature>
<dbReference type="RefSeq" id="WP_120111106.1">
    <property type="nucleotide sequence ID" value="NZ_QXQB01000003.1"/>
</dbReference>
<comment type="caution">
    <text evidence="3">The sequence shown here is derived from an EMBL/GenBank/DDBJ whole genome shotgun (WGS) entry which is preliminary data.</text>
</comment>
<dbReference type="InterPro" id="IPR022627">
    <property type="entry name" value="DUF3502"/>
</dbReference>
<dbReference type="Proteomes" id="UP000267798">
    <property type="component" value="Unassembled WGS sequence"/>
</dbReference>
<gene>
    <name evidence="3" type="ORF">D3P09_14030</name>
</gene>
<name>A0A3A6PXU2_9BACL</name>
<proteinExistence type="predicted"/>
<feature type="chain" id="PRO_5038370027" evidence="1">
    <location>
        <begin position="24"/>
        <end position="509"/>
    </location>
</feature>
<keyword evidence="1" id="KW-0732">Signal</keyword>
<accession>A0A3A6PXU2</accession>
<dbReference type="PROSITE" id="PS51257">
    <property type="entry name" value="PROKAR_LIPOPROTEIN"/>
    <property type="match status" value="1"/>
</dbReference>
<dbReference type="Gene3D" id="3.40.190.10">
    <property type="entry name" value="Periplasmic binding protein-like II"/>
    <property type="match status" value="2"/>
</dbReference>
<dbReference type="Pfam" id="PF12010">
    <property type="entry name" value="DUF3502"/>
    <property type="match status" value="1"/>
</dbReference>
<evidence type="ECO:0000313" key="3">
    <source>
        <dbReference type="EMBL" id="RJX38664.1"/>
    </source>
</evidence>
<evidence type="ECO:0000259" key="2">
    <source>
        <dbReference type="Pfam" id="PF12010"/>
    </source>
</evidence>
<evidence type="ECO:0000313" key="4">
    <source>
        <dbReference type="Proteomes" id="UP000267798"/>
    </source>
</evidence>
<evidence type="ECO:0000256" key="1">
    <source>
        <dbReference type="SAM" id="SignalP"/>
    </source>
</evidence>
<dbReference type="Pfam" id="PF01547">
    <property type="entry name" value="SBP_bac_1"/>
    <property type="match status" value="1"/>
</dbReference>
<reference evidence="3 4" key="1">
    <citation type="submission" date="2018-09" db="EMBL/GenBank/DDBJ databases">
        <title>Paenibacillus aracenensis nov. sp. isolated from a cave in southern Spain.</title>
        <authorList>
            <person name="Jurado V."/>
            <person name="Gutierrez-Patricio S."/>
            <person name="Gonzalez-Pimentel J.L."/>
            <person name="Miller A.Z."/>
            <person name="Laiz L."/>
            <person name="Saiz-Jimenez C."/>
        </authorList>
    </citation>
    <scope>NUCLEOTIDE SEQUENCE [LARGE SCALE GENOMIC DNA]</scope>
    <source>
        <strain evidence="3 4">JCM 19203</strain>
    </source>
</reference>
<dbReference type="AlphaFoldDB" id="A0A3A6PXU2"/>
<dbReference type="SUPFAM" id="SSF53850">
    <property type="entry name" value="Periplasmic binding protein-like II"/>
    <property type="match status" value="1"/>
</dbReference>
<dbReference type="InterPro" id="IPR050490">
    <property type="entry name" value="Bact_solute-bd_prot1"/>
</dbReference>
<dbReference type="EMBL" id="QXQB01000003">
    <property type="protein sequence ID" value="RJX38664.1"/>
    <property type="molecule type" value="Genomic_DNA"/>
</dbReference>
<dbReference type="InterPro" id="IPR006059">
    <property type="entry name" value="SBP"/>
</dbReference>
<dbReference type="PANTHER" id="PTHR43649:SF17">
    <property type="entry name" value="ABC TRANSPORTER SOLUTE BINDING PROTEIN-SUGAR TRANSPORT"/>
    <property type="match status" value="1"/>
</dbReference>